<keyword evidence="1" id="KW-0472">Membrane</keyword>
<gene>
    <name evidence="3" type="ORF">PCOR1329_LOCUS74348</name>
</gene>
<keyword evidence="1" id="KW-0812">Transmembrane</keyword>
<dbReference type="Proteomes" id="UP001189429">
    <property type="component" value="Unassembled WGS sequence"/>
</dbReference>
<feature type="transmembrane region" description="Helical" evidence="1">
    <location>
        <begin position="274"/>
        <end position="294"/>
    </location>
</feature>
<dbReference type="InterPro" id="IPR049452">
    <property type="entry name" value="Anoctamin_TM"/>
</dbReference>
<evidence type="ECO:0000313" key="3">
    <source>
        <dbReference type="EMBL" id="CAK0895666.1"/>
    </source>
</evidence>
<accession>A0ABN9X891</accession>
<dbReference type="Pfam" id="PF04547">
    <property type="entry name" value="Anoctamin"/>
    <property type="match status" value="1"/>
</dbReference>
<evidence type="ECO:0000259" key="2">
    <source>
        <dbReference type="Pfam" id="PF04547"/>
    </source>
</evidence>
<reference evidence="3" key="1">
    <citation type="submission" date="2023-10" db="EMBL/GenBank/DDBJ databases">
        <authorList>
            <person name="Chen Y."/>
            <person name="Shah S."/>
            <person name="Dougan E. K."/>
            <person name="Thang M."/>
            <person name="Chan C."/>
        </authorList>
    </citation>
    <scope>NUCLEOTIDE SEQUENCE [LARGE SCALE GENOMIC DNA]</scope>
</reference>
<protein>
    <recommendedName>
        <fullName evidence="2">Anoctamin transmembrane domain-containing protein</fullName>
    </recommendedName>
</protein>
<proteinExistence type="predicted"/>
<dbReference type="EMBL" id="CAUYUJ010020071">
    <property type="protein sequence ID" value="CAK0895666.1"/>
    <property type="molecule type" value="Genomic_DNA"/>
</dbReference>
<sequence length="314" mass="32958">MALPVTCVRAQPAEPRALRQSRALAVLGCADAPLETEFSREDLGPVAAHLQGHRAGECNLFGLVERGHVVDAVPVPAGAEPCGPDRADSLGWVPWLPWWVSGADGYLGLGLSVHFAFAHHAIAWLCAPALLGLLASLLRSQYDSAGDEVLLVYACAVSCCLAGAFSSWARWQKRMALQWGFVPEKARRRAAGSAAGAPAEAPRGAAGCCRRVLAPAAVLAASLGLLPVGGVHGGVCVVEGVFVLGPLLRGIARHLVTLRLCDTQAKATVSYARMAVVLQFVNACSMLFCVAFAAEDDWPCPDSWPCGTTEVGEE</sequence>
<organism evidence="3 4">
    <name type="scientific">Prorocentrum cordatum</name>
    <dbReference type="NCBI Taxonomy" id="2364126"/>
    <lineage>
        <taxon>Eukaryota</taxon>
        <taxon>Sar</taxon>
        <taxon>Alveolata</taxon>
        <taxon>Dinophyceae</taxon>
        <taxon>Prorocentrales</taxon>
        <taxon>Prorocentraceae</taxon>
        <taxon>Prorocentrum</taxon>
    </lineage>
</organism>
<name>A0ABN9X891_9DINO</name>
<feature type="transmembrane region" description="Helical" evidence="1">
    <location>
        <begin position="150"/>
        <end position="169"/>
    </location>
</feature>
<evidence type="ECO:0000256" key="1">
    <source>
        <dbReference type="SAM" id="Phobius"/>
    </source>
</evidence>
<evidence type="ECO:0000313" key="4">
    <source>
        <dbReference type="Proteomes" id="UP001189429"/>
    </source>
</evidence>
<keyword evidence="1" id="KW-1133">Transmembrane helix</keyword>
<keyword evidence="4" id="KW-1185">Reference proteome</keyword>
<feature type="domain" description="Anoctamin transmembrane" evidence="2">
    <location>
        <begin position="106"/>
        <end position="183"/>
    </location>
</feature>
<feature type="transmembrane region" description="Helical" evidence="1">
    <location>
        <begin position="121"/>
        <end position="138"/>
    </location>
</feature>
<comment type="caution">
    <text evidence="3">The sequence shown here is derived from an EMBL/GenBank/DDBJ whole genome shotgun (WGS) entry which is preliminary data.</text>
</comment>